<dbReference type="AlphaFoldDB" id="A0A382ZDG6"/>
<dbReference type="InterPro" id="IPR029062">
    <property type="entry name" value="Class_I_gatase-like"/>
</dbReference>
<keyword evidence="3" id="KW-0547">Nucleotide-binding</keyword>
<evidence type="ECO:0000256" key="2">
    <source>
        <dbReference type="ARBA" id="ARBA00022598"/>
    </source>
</evidence>
<name>A0A382ZDG6_9ZZZZ</name>
<dbReference type="GO" id="GO:0004642">
    <property type="term" value="F:phosphoribosylformylglycinamidine synthase activity"/>
    <property type="evidence" value="ECO:0007669"/>
    <property type="project" value="InterPro"/>
</dbReference>
<dbReference type="PANTHER" id="PTHR47552">
    <property type="entry name" value="PHOSPHORIBOSYLFORMYLGLYCINAMIDINE SYNTHASE SUBUNIT PURQ"/>
    <property type="match status" value="1"/>
</dbReference>
<evidence type="ECO:0000256" key="3">
    <source>
        <dbReference type="ARBA" id="ARBA00022741"/>
    </source>
</evidence>
<dbReference type="GO" id="GO:0006189">
    <property type="term" value="P:'de novo' IMP biosynthetic process"/>
    <property type="evidence" value="ECO:0007669"/>
    <property type="project" value="InterPro"/>
</dbReference>
<dbReference type="Pfam" id="PF13507">
    <property type="entry name" value="GATase_5"/>
    <property type="match status" value="1"/>
</dbReference>
<feature type="non-terminal residue" evidence="8">
    <location>
        <position position="1"/>
    </location>
</feature>
<dbReference type="EMBL" id="UINC01183023">
    <property type="protein sequence ID" value="SVD93554.1"/>
    <property type="molecule type" value="Genomic_DNA"/>
</dbReference>
<dbReference type="GO" id="GO:0005524">
    <property type="term" value="F:ATP binding"/>
    <property type="evidence" value="ECO:0007669"/>
    <property type="project" value="UniProtKB-KW"/>
</dbReference>
<reference evidence="8" key="1">
    <citation type="submission" date="2018-05" db="EMBL/GenBank/DDBJ databases">
        <authorList>
            <person name="Lanie J.A."/>
            <person name="Ng W.-L."/>
            <person name="Kazmierczak K.M."/>
            <person name="Andrzejewski T.M."/>
            <person name="Davidsen T.M."/>
            <person name="Wayne K.J."/>
            <person name="Tettelin H."/>
            <person name="Glass J.I."/>
            <person name="Rusch D."/>
            <person name="Podicherti R."/>
            <person name="Tsui H.-C.T."/>
            <person name="Winkler M.E."/>
        </authorList>
    </citation>
    <scope>NUCLEOTIDE SEQUENCE</scope>
</reference>
<keyword evidence="4" id="KW-0658">Purine biosynthesis</keyword>
<dbReference type="InterPro" id="IPR010075">
    <property type="entry name" value="PRibForGlyAmidine_synth_PurQ"/>
</dbReference>
<dbReference type="PANTHER" id="PTHR47552:SF1">
    <property type="entry name" value="PHOSPHORIBOSYLFORMYLGLYCINAMIDINE SYNTHASE SUBUNIT PURQ"/>
    <property type="match status" value="1"/>
</dbReference>
<gene>
    <name evidence="8" type="ORF">METZ01_LOCUS446408</name>
</gene>
<keyword evidence="2" id="KW-0436">Ligase</keyword>
<evidence type="ECO:0000256" key="6">
    <source>
        <dbReference type="ARBA" id="ARBA00022840"/>
    </source>
</evidence>
<evidence type="ECO:0000313" key="8">
    <source>
        <dbReference type="EMBL" id="SVD93554.1"/>
    </source>
</evidence>
<dbReference type="PROSITE" id="PS51273">
    <property type="entry name" value="GATASE_TYPE_1"/>
    <property type="match status" value="1"/>
</dbReference>
<dbReference type="Gene3D" id="3.40.50.880">
    <property type="match status" value="1"/>
</dbReference>
<evidence type="ECO:0000256" key="7">
    <source>
        <dbReference type="ARBA" id="ARBA00022962"/>
    </source>
</evidence>
<sequence>VKFAIVVFPGSNCDHDAYHAVKQVLGQEAEFVWHKEASLQGANVVILPGGFSYGDYLRSGAIARFSPIMQRVAEFAAAGKPVIGICNGFQILLEAGLLPGGMRRNRHLKFICEHVNVRV</sequence>
<accession>A0A382ZDG6</accession>
<proteinExistence type="predicted"/>
<protein>
    <submittedName>
        <fullName evidence="8">Uncharacterized protein</fullName>
    </submittedName>
</protein>
<dbReference type="GO" id="GO:0016787">
    <property type="term" value="F:hydrolase activity"/>
    <property type="evidence" value="ECO:0007669"/>
    <property type="project" value="UniProtKB-KW"/>
</dbReference>
<dbReference type="PROSITE" id="PS51274">
    <property type="entry name" value="GATASE_COBBQ"/>
    <property type="match status" value="1"/>
</dbReference>
<organism evidence="8">
    <name type="scientific">marine metagenome</name>
    <dbReference type="NCBI Taxonomy" id="408172"/>
    <lineage>
        <taxon>unclassified sequences</taxon>
        <taxon>metagenomes</taxon>
        <taxon>ecological metagenomes</taxon>
    </lineage>
</organism>
<keyword evidence="7" id="KW-0315">Glutamine amidotransferase</keyword>
<evidence type="ECO:0000256" key="4">
    <source>
        <dbReference type="ARBA" id="ARBA00022755"/>
    </source>
</evidence>
<evidence type="ECO:0000256" key="5">
    <source>
        <dbReference type="ARBA" id="ARBA00022801"/>
    </source>
</evidence>
<dbReference type="SUPFAM" id="SSF52317">
    <property type="entry name" value="Class I glutamine amidotransferase-like"/>
    <property type="match status" value="1"/>
</dbReference>
<keyword evidence="6" id="KW-0067">ATP-binding</keyword>
<evidence type="ECO:0000256" key="1">
    <source>
        <dbReference type="ARBA" id="ARBA00022490"/>
    </source>
</evidence>
<feature type="non-terminal residue" evidence="8">
    <location>
        <position position="119"/>
    </location>
</feature>
<keyword evidence="1" id="KW-0963">Cytoplasm</keyword>
<dbReference type="SMART" id="SM01211">
    <property type="entry name" value="GATase_5"/>
    <property type="match status" value="1"/>
</dbReference>
<keyword evidence="5" id="KW-0378">Hydrolase</keyword>